<evidence type="ECO:0000256" key="1">
    <source>
        <dbReference type="SAM" id="Phobius"/>
    </source>
</evidence>
<gene>
    <name evidence="2" type="ORF">A3J05_01970</name>
</gene>
<evidence type="ECO:0008006" key="4">
    <source>
        <dbReference type="Google" id="ProtNLM"/>
    </source>
</evidence>
<dbReference type="AlphaFoldDB" id="A0A1F5QCD8"/>
<accession>A0A1F5QCD8</accession>
<dbReference type="EMBL" id="MFFF01000012">
    <property type="protein sequence ID" value="OGE99854.1"/>
    <property type="molecule type" value="Genomic_DNA"/>
</dbReference>
<proteinExistence type="predicted"/>
<dbReference type="Proteomes" id="UP000177235">
    <property type="component" value="Unassembled WGS sequence"/>
</dbReference>
<reference evidence="2 3" key="1">
    <citation type="journal article" date="2016" name="Nat. Commun.">
        <title>Thousands of microbial genomes shed light on interconnected biogeochemical processes in an aquifer system.</title>
        <authorList>
            <person name="Anantharaman K."/>
            <person name="Brown C.T."/>
            <person name="Hug L.A."/>
            <person name="Sharon I."/>
            <person name="Castelle C.J."/>
            <person name="Probst A.J."/>
            <person name="Thomas B.C."/>
            <person name="Singh A."/>
            <person name="Wilkins M.J."/>
            <person name="Karaoz U."/>
            <person name="Brodie E.L."/>
            <person name="Williams K.H."/>
            <person name="Hubbard S.S."/>
            <person name="Banfield J.F."/>
        </authorList>
    </citation>
    <scope>NUCLEOTIDE SEQUENCE [LARGE SCALE GENOMIC DNA]</scope>
</reference>
<keyword evidence="1" id="KW-1133">Transmembrane helix</keyword>
<feature type="transmembrane region" description="Helical" evidence="1">
    <location>
        <begin position="259"/>
        <end position="286"/>
    </location>
</feature>
<comment type="caution">
    <text evidence="2">The sequence shown here is derived from an EMBL/GenBank/DDBJ whole genome shotgun (WGS) entry which is preliminary data.</text>
</comment>
<feature type="transmembrane region" description="Helical" evidence="1">
    <location>
        <begin position="128"/>
        <end position="155"/>
    </location>
</feature>
<feature type="transmembrane region" description="Helical" evidence="1">
    <location>
        <begin position="20"/>
        <end position="44"/>
    </location>
</feature>
<keyword evidence="1" id="KW-0812">Transmembrane</keyword>
<evidence type="ECO:0000313" key="2">
    <source>
        <dbReference type="EMBL" id="OGE99854.1"/>
    </source>
</evidence>
<keyword evidence="1" id="KW-0472">Membrane</keyword>
<sequence>MNFPYAAILRNAYELTRNHFQLWVFGIFISAATWLNFLLLNIAFDRRELVDFDSSEFVSKLQSIADSPLAIANLFVVVIILFFSALSKATVVWSAQKLAGRQQWASDQKKEFSVKTALKEGGKYAGTIFWLQLLVLFLLLLLVISIAAPVVYLAVIGQIGRAVALTFLGMAILVPVSILLGYMFIYSPIFAVLYRVKARAALGLAFGLAQNKLKESLILGAFLVGISLLFMTGLAFGIIVVSVPVAFLSLVFAQIGLTWAVYMLVFVTAFLGLCAVVILLAGLTVFNNCVWVLAVMEMVKTEKADEDTKVFTAEVEPAS</sequence>
<protein>
    <recommendedName>
        <fullName evidence="4">Glycerophosphoryl diester phosphodiesterase membrane domain-containing protein</fullName>
    </recommendedName>
</protein>
<organism evidence="2 3">
    <name type="scientific">Candidatus Doudnabacteria bacterium RIFCSPLOWO2_02_FULL_48_13</name>
    <dbReference type="NCBI Taxonomy" id="1817845"/>
    <lineage>
        <taxon>Bacteria</taxon>
        <taxon>Candidatus Doudnaibacteriota</taxon>
    </lineage>
</organism>
<feature type="transmembrane region" description="Helical" evidence="1">
    <location>
        <begin position="64"/>
        <end position="86"/>
    </location>
</feature>
<evidence type="ECO:0000313" key="3">
    <source>
        <dbReference type="Proteomes" id="UP000177235"/>
    </source>
</evidence>
<name>A0A1F5QCD8_9BACT</name>
<feature type="transmembrane region" description="Helical" evidence="1">
    <location>
        <begin position="162"/>
        <end position="185"/>
    </location>
</feature>
<feature type="transmembrane region" description="Helical" evidence="1">
    <location>
        <begin position="221"/>
        <end position="253"/>
    </location>
</feature>